<dbReference type="Pfam" id="PF11139">
    <property type="entry name" value="SfLAP"/>
    <property type="match status" value="1"/>
</dbReference>
<evidence type="ECO:0000256" key="1">
    <source>
        <dbReference type="SAM" id="Phobius"/>
    </source>
</evidence>
<dbReference type="EMBL" id="OBEG01000006">
    <property type="protein sequence ID" value="SNY88746.1"/>
    <property type="molecule type" value="Genomic_DNA"/>
</dbReference>
<sequence>MFGVVMVTLLLALTGFAFLDSLDLLLVGVTVAIVYDSKLGRRSPLPGGLSFVAGVFAMTTTFGICAVLGITWLTSLLGFELTPTIRYWGELAVGAVLLVLAVLPSGARRDPPAWATRARRRPWVLALVGVAIGFAQAPTAVPYLAGLAMLSAHDPLPPLWPLIIVAYCALALLPPLLILALSLRDSARARRVYRAIVRNLTRYGPLSVRIIFGLLGIALITDAIVHHANLW</sequence>
<accession>A0A285LYQ8</accession>
<keyword evidence="3" id="KW-1185">Reference proteome</keyword>
<keyword evidence="1" id="KW-1133">Transmembrane helix</keyword>
<name>A0A285LYQ8_9NOCA</name>
<feature type="transmembrane region" description="Helical" evidence="1">
    <location>
        <begin position="159"/>
        <end position="183"/>
    </location>
</feature>
<protein>
    <submittedName>
        <fullName evidence="2">Sap, sulfolipid-1-addressing protein</fullName>
    </submittedName>
</protein>
<dbReference type="InterPro" id="IPR021315">
    <property type="entry name" value="Gap/Sap"/>
</dbReference>
<feature type="transmembrane region" description="Helical" evidence="1">
    <location>
        <begin position="85"/>
        <end position="103"/>
    </location>
</feature>
<evidence type="ECO:0000313" key="2">
    <source>
        <dbReference type="EMBL" id="SNY88746.1"/>
    </source>
</evidence>
<keyword evidence="1" id="KW-0812">Transmembrane</keyword>
<dbReference type="AlphaFoldDB" id="A0A285LYQ8"/>
<feature type="transmembrane region" description="Helical" evidence="1">
    <location>
        <begin position="123"/>
        <end position="147"/>
    </location>
</feature>
<feature type="transmembrane region" description="Helical" evidence="1">
    <location>
        <begin position="47"/>
        <end position="73"/>
    </location>
</feature>
<keyword evidence="1" id="KW-0472">Membrane</keyword>
<gene>
    <name evidence="2" type="ORF">SAMN04244553_5731</name>
</gene>
<feature type="transmembrane region" description="Helical" evidence="1">
    <location>
        <begin position="6"/>
        <end position="35"/>
    </location>
</feature>
<reference evidence="2 3" key="1">
    <citation type="submission" date="2017-09" db="EMBL/GenBank/DDBJ databases">
        <authorList>
            <person name="Ehlers B."/>
            <person name="Leendertz F.H."/>
        </authorList>
    </citation>
    <scope>NUCLEOTIDE SEQUENCE [LARGE SCALE GENOMIC DNA]</scope>
    <source>
        <strain evidence="2 3">DSM 45537</strain>
    </source>
</reference>
<dbReference type="Proteomes" id="UP000219565">
    <property type="component" value="Unassembled WGS sequence"/>
</dbReference>
<organism evidence="2 3">
    <name type="scientific">Nocardia amikacinitolerans</name>
    <dbReference type="NCBI Taxonomy" id="756689"/>
    <lineage>
        <taxon>Bacteria</taxon>
        <taxon>Bacillati</taxon>
        <taxon>Actinomycetota</taxon>
        <taxon>Actinomycetes</taxon>
        <taxon>Mycobacteriales</taxon>
        <taxon>Nocardiaceae</taxon>
        <taxon>Nocardia</taxon>
    </lineage>
</organism>
<feature type="transmembrane region" description="Helical" evidence="1">
    <location>
        <begin position="203"/>
        <end position="225"/>
    </location>
</feature>
<evidence type="ECO:0000313" key="3">
    <source>
        <dbReference type="Proteomes" id="UP000219565"/>
    </source>
</evidence>
<proteinExistence type="predicted"/>